<feature type="region of interest" description="Disordered" evidence="1">
    <location>
        <begin position="24"/>
        <end position="67"/>
    </location>
</feature>
<dbReference type="PROSITE" id="PS51257">
    <property type="entry name" value="PROKAR_LIPOPROTEIN"/>
    <property type="match status" value="1"/>
</dbReference>
<accession>A0A1I2SFJ1</accession>
<protein>
    <recommendedName>
        <fullName evidence="5">Cell wall binding repeat 2</fullName>
    </recommendedName>
</protein>
<dbReference type="EMBL" id="FOPJ01000005">
    <property type="protein sequence ID" value="SFG50499.1"/>
    <property type="molecule type" value="Genomic_DNA"/>
</dbReference>
<dbReference type="RefSeq" id="WP_092285200.1">
    <property type="nucleotide sequence ID" value="NZ_FOPJ01000005.1"/>
</dbReference>
<feature type="chain" id="PRO_5039531835" description="Cell wall binding repeat 2" evidence="2">
    <location>
        <begin position="22"/>
        <end position="564"/>
    </location>
</feature>
<reference evidence="3 4" key="1">
    <citation type="submission" date="2016-10" db="EMBL/GenBank/DDBJ databases">
        <authorList>
            <person name="de Groot N.N."/>
        </authorList>
    </citation>
    <scope>NUCLEOTIDE SEQUENCE [LARGE SCALE GENOMIC DNA]</scope>
    <source>
        <strain>J11</strain>
        <strain evidence="4">PG 39</strain>
    </source>
</reference>
<dbReference type="OrthoDB" id="9812120at2"/>
<name>A0A1I2SFJ1_9CORY</name>
<evidence type="ECO:0000256" key="1">
    <source>
        <dbReference type="SAM" id="MobiDB-lite"/>
    </source>
</evidence>
<proteinExistence type="predicted"/>
<evidence type="ECO:0000256" key="2">
    <source>
        <dbReference type="SAM" id="SignalP"/>
    </source>
</evidence>
<evidence type="ECO:0000313" key="4">
    <source>
        <dbReference type="Proteomes" id="UP000199065"/>
    </source>
</evidence>
<keyword evidence="2" id="KW-0732">Signal</keyword>
<dbReference type="STRING" id="185761.SAMN05660282_01078"/>
<feature type="signal peptide" evidence="2">
    <location>
        <begin position="1"/>
        <end position="21"/>
    </location>
</feature>
<gene>
    <name evidence="3" type="ORF">SAMN05660282_01078</name>
</gene>
<organism evidence="3 4">
    <name type="scientific">Corynebacterium spheniscorum</name>
    <dbReference type="NCBI Taxonomy" id="185761"/>
    <lineage>
        <taxon>Bacteria</taxon>
        <taxon>Bacillati</taxon>
        <taxon>Actinomycetota</taxon>
        <taxon>Actinomycetes</taxon>
        <taxon>Mycobacteriales</taxon>
        <taxon>Corynebacteriaceae</taxon>
        <taxon>Corynebacterium</taxon>
    </lineage>
</organism>
<dbReference type="AlphaFoldDB" id="A0A1I2SFJ1"/>
<evidence type="ECO:0008006" key="5">
    <source>
        <dbReference type="Google" id="ProtNLM"/>
    </source>
</evidence>
<sequence>MSSRSSRALIALLLSCSTALVACGENSPKDSQDPQAASSPSPAGPYAEARSANQNRNVDPRFPAKPTVIPDANGLESAKLFFDKSDTAVISAGDEESLMRAASIAVTAHAPVFRYDSEQRAELLAALEELGAKTILLVGEVEIAATTGERTFIQDPGTTEALTQLTATHFDAQSYENPVKAVAELGNDPTLLSNSPSTAAPDKDAIKEAKKLPAFPIQSRRDADAAPVVIASPESDIIDVANARSYGAEVRFMDYADPRLNHDTMDMVAGLADKPLLALGSAFGSGELLADKIRLGEEITTELPGGGGLVFPGRRMIALYGHPTGPALGAMGDQDPEATVARLKDMVAQYQPLESQPVIPAVEVMVTVASEFPGEDGNYSNEFPSELVEPYIDAVVDAGGYAVIDLQPGRSTLLEQAKLYEDLLSRPNVGLALDPEWRIGPDEKPLQRVGHVEAQEVNEVSEWLANLVREKKLPQKALILHQFQVQMLRDREQIRTDYPELAFVLHADGHGVPEEKFDTWNVLRQGLSPDFFMAWKNFYDEDSPTFTPEQTYAVEPRPWFVSYQ</sequence>
<evidence type="ECO:0000313" key="3">
    <source>
        <dbReference type="EMBL" id="SFG50499.1"/>
    </source>
</evidence>
<dbReference type="Proteomes" id="UP000199065">
    <property type="component" value="Unassembled WGS sequence"/>
</dbReference>
<keyword evidence="4" id="KW-1185">Reference proteome</keyword>